<dbReference type="InterPro" id="IPR011735">
    <property type="entry name" value="WlaTC/HtrL_glycosyltransf"/>
</dbReference>
<gene>
    <name evidence="1" type="ORF">EDC14_100967</name>
</gene>
<dbReference type="EMBL" id="SLUN01000009">
    <property type="protein sequence ID" value="TCL70750.1"/>
    <property type="molecule type" value="Genomic_DNA"/>
</dbReference>
<comment type="caution">
    <text evidence="1">The sequence shown here is derived from an EMBL/GenBank/DDBJ whole genome shotgun (WGS) entry which is preliminary data.</text>
</comment>
<protein>
    <submittedName>
        <fullName evidence="1">Protein YibB</fullName>
    </submittedName>
</protein>
<sequence>MKSITIVTAFFDIGRSNYKAIPRTNEKYIAWFEHWARIRNRLIVYCGNQLVASRVKEIRKNFNLEEKTEVIIFEDLFAIEENLYKRLECVSKDYYFKNFRLIKNATSNIPEYDLINYLKSYFMNDAQKRFNLTTQIAWMDFGFNHGGALYPYPEDYDFEWSYDFGDKVTLFFLTPLDERPIFEIVRTLKPDCIMGCMFISPPNLVEELWLTFLQSAIELTNVGLIDDDQLVLLMSYRKNPTIFKLVESDWFLPLKSFGGSHMRTTNKSFSGKNLLRNLKQGMSKRIRIISYLIGNYKALIKQKGI</sequence>
<evidence type="ECO:0000313" key="2">
    <source>
        <dbReference type="Proteomes" id="UP000295008"/>
    </source>
</evidence>
<name>A0A4R1RX48_HYDET</name>
<dbReference type="RefSeq" id="WP_132014028.1">
    <property type="nucleotide sequence ID" value="NZ_SLUN01000009.1"/>
</dbReference>
<organism evidence="1 2">
    <name type="scientific">Hydrogenispora ethanolica</name>
    <dbReference type="NCBI Taxonomy" id="1082276"/>
    <lineage>
        <taxon>Bacteria</taxon>
        <taxon>Bacillati</taxon>
        <taxon>Bacillota</taxon>
        <taxon>Hydrogenispora</taxon>
    </lineage>
</organism>
<dbReference type="AlphaFoldDB" id="A0A4R1RX48"/>
<proteinExistence type="predicted"/>
<keyword evidence="2" id="KW-1185">Reference proteome</keyword>
<dbReference type="Pfam" id="PF09612">
    <property type="entry name" value="HtrL_YibB"/>
    <property type="match status" value="1"/>
</dbReference>
<reference evidence="1 2" key="1">
    <citation type="submission" date="2019-03" db="EMBL/GenBank/DDBJ databases">
        <title>Genomic Encyclopedia of Type Strains, Phase IV (KMG-IV): sequencing the most valuable type-strain genomes for metagenomic binning, comparative biology and taxonomic classification.</title>
        <authorList>
            <person name="Goeker M."/>
        </authorList>
    </citation>
    <scope>NUCLEOTIDE SEQUENCE [LARGE SCALE GENOMIC DNA]</scope>
    <source>
        <strain evidence="1 2">LX-B</strain>
    </source>
</reference>
<accession>A0A4R1RX48</accession>
<evidence type="ECO:0000313" key="1">
    <source>
        <dbReference type="EMBL" id="TCL70750.1"/>
    </source>
</evidence>
<dbReference type="OrthoDB" id="5678609at2"/>
<dbReference type="Proteomes" id="UP000295008">
    <property type="component" value="Unassembled WGS sequence"/>
</dbReference>